<organism evidence="3 5">
    <name type="scientific">Malus domestica</name>
    <name type="common">Apple</name>
    <name type="synonym">Pyrus malus</name>
    <dbReference type="NCBI Taxonomy" id="3750"/>
    <lineage>
        <taxon>Eukaryota</taxon>
        <taxon>Viridiplantae</taxon>
        <taxon>Streptophyta</taxon>
        <taxon>Embryophyta</taxon>
        <taxon>Tracheophyta</taxon>
        <taxon>Spermatophyta</taxon>
        <taxon>Magnoliopsida</taxon>
        <taxon>eudicotyledons</taxon>
        <taxon>Gunneridae</taxon>
        <taxon>Pentapetalae</taxon>
        <taxon>rosids</taxon>
        <taxon>fabids</taxon>
        <taxon>Rosales</taxon>
        <taxon>Rosaceae</taxon>
        <taxon>Amygdaloideae</taxon>
        <taxon>Maleae</taxon>
        <taxon>Malus</taxon>
    </lineage>
</organism>
<evidence type="ECO:0000256" key="1">
    <source>
        <dbReference type="ARBA" id="ARBA00022737"/>
    </source>
</evidence>
<dbReference type="Proteomes" id="UP000290289">
    <property type="component" value="Chromosome 11"/>
</dbReference>
<accession>A0A498IRE3</accession>
<protein>
    <recommendedName>
        <fullName evidence="6">Pentatricopeptide repeat-containing protein</fullName>
    </recommendedName>
</protein>
<dbReference type="EMBL" id="RDQH01000236">
    <property type="protein sequence ID" value="RXI09685.1"/>
    <property type="molecule type" value="Genomic_DNA"/>
</dbReference>
<dbReference type="Pfam" id="PF13041">
    <property type="entry name" value="PPR_2"/>
    <property type="match status" value="1"/>
</dbReference>
<sequence length="66" mass="7659">MEERGCPPKNCTYNTIIRGLVNNNEKSRAMKLNWKMVERGFSTDASTEELIVDQKRIMAFIDTFES</sequence>
<evidence type="ECO:0000256" key="2">
    <source>
        <dbReference type="PROSITE-ProRule" id="PRU00708"/>
    </source>
</evidence>
<dbReference type="InterPro" id="IPR011990">
    <property type="entry name" value="TPR-like_helical_dom_sf"/>
</dbReference>
<evidence type="ECO:0000313" key="3">
    <source>
        <dbReference type="EMBL" id="RXH84472.1"/>
    </source>
</evidence>
<evidence type="ECO:0008006" key="6">
    <source>
        <dbReference type="Google" id="ProtNLM"/>
    </source>
</evidence>
<comment type="caution">
    <text evidence="3">The sequence shown here is derived from an EMBL/GenBank/DDBJ whole genome shotgun (WGS) entry which is preliminary data.</text>
</comment>
<gene>
    <name evidence="4" type="ORF">DVH24_017540</name>
    <name evidence="3" type="ORF">DVH24_032755</name>
</gene>
<keyword evidence="1" id="KW-0677">Repeat</keyword>
<dbReference type="EMBL" id="RDQH01000337">
    <property type="protein sequence ID" value="RXH84472.1"/>
    <property type="molecule type" value="Genomic_DNA"/>
</dbReference>
<dbReference type="AlphaFoldDB" id="A0A498IRE3"/>
<dbReference type="PROSITE" id="PS51375">
    <property type="entry name" value="PPR"/>
    <property type="match status" value="1"/>
</dbReference>
<name>A0A498IRE3_MALDO</name>
<dbReference type="InterPro" id="IPR002885">
    <property type="entry name" value="PPR_rpt"/>
</dbReference>
<dbReference type="NCBIfam" id="TIGR00756">
    <property type="entry name" value="PPR"/>
    <property type="match status" value="1"/>
</dbReference>
<evidence type="ECO:0000313" key="4">
    <source>
        <dbReference type="EMBL" id="RXI09685.1"/>
    </source>
</evidence>
<evidence type="ECO:0000313" key="5">
    <source>
        <dbReference type="Proteomes" id="UP000290289"/>
    </source>
</evidence>
<proteinExistence type="predicted"/>
<feature type="repeat" description="PPR" evidence="2">
    <location>
        <begin position="9"/>
        <end position="43"/>
    </location>
</feature>
<reference evidence="3 5" key="1">
    <citation type="submission" date="2018-10" db="EMBL/GenBank/DDBJ databases">
        <title>A high-quality apple genome assembly.</title>
        <authorList>
            <person name="Hu J."/>
        </authorList>
    </citation>
    <scope>NUCLEOTIDE SEQUENCE [LARGE SCALE GENOMIC DNA]</scope>
    <source>
        <strain evidence="5">cv. HFTH1</strain>
        <tissue evidence="3">Young leaf</tissue>
    </source>
</reference>
<dbReference type="Gene3D" id="1.25.40.10">
    <property type="entry name" value="Tetratricopeptide repeat domain"/>
    <property type="match status" value="1"/>
</dbReference>
<keyword evidence="5" id="KW-1185">Reference proteome</keyword>